<dbReference type="PANTHER" id="PTHR35525:SF3">
    <property type="entry name" value="BLL6575 PROTEIN"/>
    <property type="match status" value="1"/>
</dbReference>
<evidence type="ECO:0000313" key="2">
    <source>
        <dbReference type="EMBL" id="MCW3476219.1"/>
    </source>
</evidence>
<dbReference type="Pfam" id="PF07336">
    <property type="entry name" value="ABATE"/>
    <property type="match status" value="1"/>
</dbReference>
<comment type="caution">
    <text evidence="2">The sequence shown here is derived from an EMBL/GenBank/DDBJ whole genome shotgun (WGS) entry which is preliminary data.</text>
</comment>
<keyword evidence="3" id="KW-1185">Reference proteome</keyword>
<evidence type="ECO:0000313" key="3">
    <source>
        <dbReference type="Proteomes" id="UP001165679"/>
    </source>
</evidence>
<dbReference type="EMBL" id="JAPDNT010000016">
    <property type="protein sequence ID" value="MCW3476219.1"/>
    <property type="molecule type" value="Genomic_DNA"/>
</dbReference>
<feature type="domain" description="Zinc finger CGNR" evidence="1">
    <location>
        <begin position="153"/>
        <end position="195"/>
    </location>
</feature>
<accession>A0AA41YLS4</accession>
<evidence type="ECO:0000259" key="1">
    <source>
        <dbReference type="Pfam" id="PF11706"/>
    </source>
</evidence>
<gene>
    <name evidence="2" type="ORF">OL599_16690</name>
</gene>
<organism evidence="2 3">
    <name type="scientific">Limobrevibacterium gyesilva</name>
    <dbReference type="NCBI Taxonomy" id="2991712"/>
    <lineage>
        <taxon>Bacteria</taxon>
        <taxon>Pseudomonadati</taxon>
        <taxon>Pseudomonadota</taxon>
        <taxon>Alphaproteobacteria</taxon>
        <taxon>Acetobacterales</taxon>
        <taxon>Acetobacteraceae</taxon>
        <taxon>Limobrevibacterium</taxon>
    </lineage>
</organism>
<name>A0AA41YLS4_9PROT</name>
<reference evidence="2" key="1">
    <citation type="submission" date="2022-09" db="EMBL/GenBank/DDBJ databases">
        <title>Rhodovastum sp. nov. RN2-1 isolated from soil in Seongnam, South Korea.</title>
        <authorList>
            <person name="Le N.T."/>
        </authorList>
    </citation>
    <scope>NUCLEOTIDE SEQUENCE</scope>
    <source>
        <strain evidence="2">RN2-1</strain>
    </source>
</reference>
<dbReference type="InterPro" id="IPR010852">
    <property type="entry name" value="ABATE"/>
</dbReference>
<reference evidence="2" key="2">
    <citation type="submission" date="2022-10" db="EMBL/GenBank/DDBJ databases">
        <authorList>
            <person name="Trinh H.N."/>
        </authorList>
    </citation>
    <scope>NUCLEOTIDE SEQUENCE</scope>
    <source>
        <strain evidence="2">RN2-1</strain>
    </source>
</reference>
<dbReference type="Pfam" id="PF11706">
    <property type="entry name" value="zf-CGNR"/>
    <property type="match status" value="1"/>
</dbReference>
<dbReference type="InterPro" id="IPR023286">
    <property type="entry name" value="ABATE_dom_sf"/>
</dbReference>
<dbReference type="Proteomes" id="UP001165679">
    <property type="component" value="Unassembled WGS sequence"/>
</dbReference>
<dbReference type="Gene3D" id="1.10.3300.10">
    <property type="entry name" value="Jann2411-like domain"/>
    <property type="match status" value="1"/>
</dbReference>
<sequence length="201" mass="21586">MTPPDHIVAAPAEDLCLAFADTRYWRGTPEPSDELRDINDVTSWVAAASPLNGPFVAASTAGLRADKAASVFAAAIELRETLYRLFAAAAAGQDGELGPLNAALGAACSRRRLVRRDGVYAWQVEGLRPSAAALLSPVLWSAADLLAGPRRARVRQCANPQCGWLFLDDSKSANRRWCSMASCGNRAKAHRHYLKRRGAAA</sequence>
<protein>
    <submittedName>
        <fullName evidence="2">CGNR zinc finger domain-containing protein</fullName>
    </submittedName>
</protein>
<proteinExistence type="predicted"/>
<dbReference type="SUPFAM" id="SSF160904">
    <property type="entry name" value="Jann2411-like"/>
    <property type="match status" value="1"/>
</dbReference>
<dbReference type="PANTHER" id="PTHR35525">
    <property type="entry name" value="BLL6575 PROTEIN"/>
    <property type="match status" value="1"/>
</dbReference>
<dbReference type="AlphaFoldDB" id="A0AA41YLS4"/>
<dbReference type="InterPro" id="IPR021005">
    <property type="entry name" value="Znf_CGNR"/>
</dbReference>
<dbReference type="RefSeq" id="WP_264714981.1">
    <property type="nucleotide sequence ID" value="NZ_JAPDNT010000016.1"/>
</dbReference>